<gene>
    <name evidence="2" type="ORF">NDU88_003990</name>
</gene>
<comment type="caution">
    <text evidence="2">The sequence shown here is derived from an EMBL/GenBank/DDBJ whole genome shotgun (WGS) entry which is preliminary data.</text>
</comment>
<proteinExistence type="predicted"/>
<evidence type="ECO:0000313" key="3">
    <source>
        <dbReference type="Proteomes" id="UP001066276"/>
    </source>
</evidence>
<dbReference type="EMBL" id="JANPWB010000016">
    <property type="protein sequence ID" value="KAJ1083835.1"/>
    <property type="molecule type" value="Genomic_DNA"/>
</dbReference>
<reference evidence="2" key="1">
    <citation type="journal article" date="2022" name="bioRxiv">
        <title>Sequencing and chromosome-scale assembly of the giantPleurodeles waltlgenome.</title>
        <authorList>
            <person name="Brown T."/>
            <person name="Elewa A."/>
            <person name="Iarovenko S."/>
            <person name="Subramanian E."/>
            <person name="Araus A.J."/>
            <person name="Petzold A."/>
            <person name="Susuki M."/>
            <person name="Suzuki K.-i.T."/>
            <person name="Hayashi T."/>
            <person name="Toyoda A."/>
            <person name="Oliveira C."/>
            <person name="Osipova E."/>
            <person name="Leigh N.D."/>
            <person name="Simon A."/>
            <person name="Yun M.H."/>
        </authorList>
    </citation>
    <scope>NUCLEOTIDE SEQUENCE</scope>
    <source>
        <strain evidence="2">20211129_DDA</strain>
        <tissue evidence="2">Liver</tissue>
    </source>
</reference>
<feature type="region of interest" description="Disordered" evidence="1">
    <location>
        <begin position="1"/>
        <end position="27"/>
    </location>
</feature>
<keyword evidence="3" id="KW-1185">Reference proteome</keyword>
<evidence type="ECO:0000313" key="2">
    <source>
        <dbReference type="EMBL" id="KAJ1083835.1"/>
    </source>
</evidence>
<dbReference type="Proteomes" id="UP001066276">
    <property type="component" value="Chromosome 12"/>
</dbReference>
<organism evidence="2 3">
    <name type="scientific">Pleurodeles waltl</name>
    <name type="common">Iberian ribbed newt</name>
    <dbReference type="NCBI Taxonomy" id="8319"/>
    <lineage>
        <taxon>Eukaryota</taxon>
        <taxon>Metazoa</taxon>
        <taxon>Chordata</taxon>
        <taxon>Craniata</taxon>
        <taxon>Vertebrata</taxon>
        <taxon>Euteleostomi</taxon>
        <taxon>Amphibia</taxon>
        <taxon>Batrachia</taxon>
        <taxon>Caudata</taxon>
        <taxon>Salamandroidea</taxon>
        <taxon>Salamandridae</taxon>
        <taxon>Pleurodelinae</taxon>
        <taxon>Pleurodeles</taxon>
    </lineage>
</organism>
<accession>A0AAV7KX41</accession>
<protein>
    <submittedName>
        <fullName evidence="2">Uncharacterized protein</fullName>
    </submittedName>
</protein>
<sequence>MAAPQGQKVRTWRKTPGPGVEREPTSEWREEAEDCNCLAGPAGRLMRLRRERRGEALEWKSRLVFLL</sequence>
<dbReference type="AlphaFoldDB" id="A0AAV7KX41"/>
<name>A0AAV7KX41_PLEWA</name>
<evidence type="ECO:0000256" key="1">
    <source>
        <dbReference type="SAM" id="MobiDB-lite"/>
    </source>
</evidence>